<protein>
    <recommendedName>
        <fullName evidence="4">Recombinase A</fullName>
    </recommendedName>
</protein>
<dbReference type="InterPro" id="IPR027417">
    <property type="entry name" value="P-loop_NTPase"/>
</dbReference>
<dbReference type="EMBL" id="ABCS01000033">
    <property type="protein sequence ID" value="EDM78239.1"/>
    <property type="molecule type" value="Genomic_DNA"/>
</dbReference>
<dbReference type="OrthoDB" id="5500590at2"/>
<dbReference type="eggNOG" id="COG0468">
    <property type="taxonomic scope" value="Bacteria"/>
</dbReference>
<organism evidence="2 3">
    <name type="scientific">Plesiocystis pacifica SIR-1</name>
    <dbReference type="NCBI Taxonomy" id="391625"/>
    <lineage>
        <taxon>Bacteria</taxon>
        <taxon>Pseudomonadati</taxon>
        <taxon>Myxococcota</taxon>
        <taxon>Polyangia</taxon>
        <taxon>Nannocystales</taxon>
        <taxon>Nannocystaceae</taxon>
        <taxon>Plesiocystis</taxon>
    </lineage>
</organism>
<evidence type="ECO:0000313" key="2">
    <source>
        <dbReference type="EMBL" id="EDM78239.1"/>
    </source>
</evidence>
<proteinExistence type="predicted"/>
<name>A6G7A5_9BACT</name>
<feature type="region of interest" description="Disordered" evidence="1">
    <location>
        <begin position="177"/>
        <end position="266"/>
    </location>
</feature>
<evidence type="ECO:0000256" key="1">
    <source>
        <dbReference type="SAM" id="MobiDB-lite"/>
    </source>
</evidence>
<sequence length="266" mass="28036">MLALDRSAFVHPESLERVAPSGLARDGDLGGEALSKLAAPGRLIELCGAARTSAAVSILAGVQRAGETAAWIQLAGGDLYPPDLAAAGIDLDALIVIQVPVPAPSTSTARSPRAGRRQRASVAAEQCRCAELLLRSGGFGLVILDFRHGEPSGSTAWQGRLLGQARQHEARVVLIRQPDPREASAPTPGAANGPAPDHEEPHRGSSLGPLVSLRVRSEINREDPTPRPAHPLRTRLSRMDHEVLKNKSGGPVRARSEALRGPWGLS</sequence>
<keyword evidence="3" id="KW-1185">Reference proteome</keyword>
<gene>
    <name evidence="2" type="ORF">PPSIR1_08641</name>
</gene>
<accession>A6G7A5</accession>
<feature type="compositionally biased region" description="Low complexity" evidence="1">
    <location>
        <begin position="183"/>
        <end position="195"/>
    </location>
</feature>
<evidence type="ECO:0008006" key="4">
    <source>
        <dbReference type="Google" id="ProtNLM"/>
    </source>
</evidence>
<feature type="compositionally biased region" description="Basic and acidic residues" evidence="1">
    <location>
        <begin position="215"/>
        <end position="225"/>
    </location>
</feature>
<dbReference type="Gene3D" id="3.40.50.300">
    <property type="entry name" value="P-loop containing nucleotide triphosphate hydrolases"/>
    <property type="match status" value="1"/>
</dbReference>
<comment type="caution">
    <text evidence="2">The sequence shown here is derived from an EMBL/GenBank/DDBJ whole genome shotgun (WGS) entry which is preliminary data.</text>
</comment>
<dbReference type="Proteomes" id="UP000005801">
    <property type="component" value="Unassembled WGS sequence"/>
</dbReference>
<reference evidence="2 3" key="1">
    <citation type="submission" date="2007-06" db="EMBL/GenBank/DDBJ databases">
        <authorList>
            <person name="Shimkets L."/>
            <person name="Ferriera S."/>
            <person name="Johnson J."/>
            <person name="Kravitz S."/>
            <person name="Beeson K."/>
            <person name="Sutton G."/>
            <person name="Rogers Y.-H."/>
            <person name="Friedman R."/>
            <person name="Frazier M."/>
            <person name="Venter J.C."/>
        </authorList>
    </citation>
    <scope>NUCLEOTIDE SEQUENCE [LARGE SCALE GENOMIC DNA]</scope>
    <source>
        <strain evidence="2 3">SIR-1</strain>
    </source>
</reference>
<dbReference type="STRING" id="391625.PPSIR1_08641"/>
<dbReference type="RefSeq" id="WP_006972600.1">
    <property type="nucleotide sequence ID" value="NZ_ABCS01000033.1"/>
</dbReference>
<evidence type="ECO:0000313" key="3">
    <source>
        <dbReference type="Proteomes" id="UP000005801"/>
    </source>
</evidence>
<dbReference type="AlphaFoldDB" id="A6G7A5"/>